<feature type="chain" id="PRO_5046697281" description="Secreted protein" evidence="1">
    <location>
        <begin position="24"/>
        <end position="138"/>
    </location>
</feature>
<keyword evidence="1" id="KW-0732">Signal</keyword>
<evidence type="ECO:0008006" key="4">
    <source>
        <dbReference type="Google" id="ProtNLM"/>
    </source>
</evidence>
<evidence type="ECO:0000313" key="3">
    <source>
        <dbReference type="Proteomes" id="UP000642284"/>
    </source>
</evidence>
<evidence type="ECO:0000313" key="2">
    <source>
        <dbReference type="EMBL" id="MBC9714283.1"/>
    </source>
</evidence>
<keyword evidence="3" id="KW-1185">Reference proteome</keyword>
<sequence length="138" mass="14919">MRTRRATIALAAIAAAFIIPAVATPAAAARGSCGTTGASGSMTFDWSGKYRMNNLELRVKDTLADGHHVAIRLVTLRSDGSSKYWDWHRNYKGAEITSVWFTYAYDTGGITKALIEVARFEGSQLLNLCGGGYVDNPN</sequence>
<protein>
    <recommendedName>
        <fullName evidence="4">Secreted protein</fullName>
    </recommendedName>
</protein>
<dbReference type="EMBL" id="JACTVJ010000007">
    <property type="protein sequence ID" value="MBC9714283.1"/>
    <property type="molecule type" value="Genomic_DNA"/>
</dbReference>
<name>A0ABR7SIY8_9ACTN</name>
<reference evidence="2 3" key="1">
    <citation type="submission" date="2020-08" db="EMBL/GenBank/DDBJ databases">
        <title>Genemic of Streptomyces polyaspartic.</title>
        <authorList>
            <person name="Liu W."/>
        </authorList>
    </citation>
    <scope>NUCLEOTIDE SEQUENCE [LARGE SCALE GENOMIC DNA]</scope>
    <source>
        <strain evidence="2 3">TRM66268-LWL</strain>
    </source>
</reference>
<proteinExistence type="predicted"/>
<organism evidence="2 3">
    <name type="scientific">Streptomyces polyasparticus</name>
    <dbReference type="NCBI Taxonomy" id="2767826"/>
    <lineage>
        <taxon>Bacteria</taxon>
        <taxon>Bacillati</taxon>
        <taxon>Actinomycetota</taxon>
        <taxon>Actinomycetes</taxon>
        <taxon>Kitasatosporales</taxon>
        <taxon>Streptomycetaceae</taxon>
        <taxon>Streptomyces</taxon>
    </lineage>
</organism>
<dbReference type="RefSeq" id="WP_187814737.1">
    <property type="nucleotide sequence ID" value="NZ_JACTVJ010000007.1"/>
</dbReference>
<feature type="signal peptide" evidence="1">
    <location>
        <begin position="1"/>
        <end position="23"/>
    </location>
</feature>
<evidence type="ECO:0000256" key="1">
    <source>
        <dbReference type="SAM" id="SignalP"/>
    </source>
</evidence>
<gene>
    <name evidence="2" type="ORF">H9Y04_17115</name>
</gene>
<accession>A0ABR7SIY8</accession>
<comment type="caution">
    <text evidence="2">The sequence shown here is derived from an EMBL/GenBank/DDBJ whole genome shotgun (WGS) entry which is preliminary data.</text>
</comment>
<dbReference type="Proteomes" id="UP000642284">
    <property type="component" value="Unassembled WGS sequence"/>
</dbReference>